<evidence type="ECO:0000256" key="1">
    <source>
        <dbReference type="ARBA" id="ARBA00004477"/>
    </source>
</evidence>
<dbReference type="InterPro" id="IPR027370">
    <property type="entry name" value="Znf-RING_euk"/>
</dbReference>
<organism evidence="16 17">
    <name type="scientific">Chara braunii</name>
    <name type="common">Braun's stonewort</name>
    <dbReference type="NCBI Taxonomy" id="69332"/>
    <lineage>
        <taxon>Eukaryota</taxon>
        <taxon>Viridiplantae</taxon>
        <taxon>Streptophyta</taxon>
        <taxon>Charophyceae</taxon>
        <taxon>Charales</taxon>
        <taxon>Characeae</taxon>
        <taxon>Chara</taxon>
    </lineage>
</organism>
<proteinExistence type="predicted"/>
<keyword evidence="4" id="KW-0479">Metal-binding</keyword>
<dbReference type="Pfam" id="PF13445">
    <property type="entry name" value="zf-RING_UBOX"/>
    <property type="match status" value="1"/>
</dbReference>
<dbReference type="Pfam" id="PF06803">
    <property type="entry name" value="DUF1232"/>
    <property type="match status" value="1"/>
</dbReference>
<keyword evidence="5 12" id="KW-0863">Zinc-finger</keyword>
<keyword evidence="7" id="KW-0862">Zinc</keyword>
<evidence type="ECO:0000256" key="12">
    <source>
        <dbReference type="PROSITE-ProRule" id="PRU00175"/>
    </source>
</evidence>
<dbReference type="InterPro" id="IPR001841">
    <property type="entry name" value="Znf_RING"/>
</dbReference>
<dbReference type="Proteomes" id="UP000265515">
    <property type="component" value="Unassembled WGS sequence"/>
</dbReference>
<dbReference type="EMBL" id="BFEA01000004">
    <property type="protein sequence ID" value="GBG59521.1"/>
    <property type="molecule type" value="Genomic_DNA"/>
</dbReference>
<keyword evidence="9 14" id="KW-0472">Membrane</keyword>
<feature type="compositionally biased region" description="Basic and acidic residues" evidence="13">
    <location>
        <begin position="117"/>
        <end position="134"/>
    </location>
</feature>
<dbReference type="InterPro" id="IPR013083">
    <property type="entry name" value="Znf_RING/FYVE/PHD"/>
</dbReference>
<evidence type="ECO:0000256" key="10">
    <source>
        <dbReference type="ARBA" id="ARBA00030110"/>
    </source>
</evidence>
<feature type="region of interest" description="Disordered" evidence="13">
    <location>
        <begin position="90"/>
        <end position="135"/>
    </location>
</feature>
<dbReference type="AlphaFoldDB" id="A0A388JP16"/>
<evidence type="ECO:0000256" key="4">
    <source>
        <dbReference type="ARBA" id="ARBA00022723"/>
    </source>
</evidence>
<evidence type="ECO:0000256" key="11">
    <source>
        <dbReference type="ARBA" id="ARBA00031107"/>
    </source>
</evidence>
<dbReference type="InterPro" id="IPR017907">
    <property type="entry name" value="Znf_RING_CS"/>
</dbReference>
<comment type="caution">
    <text evidence="16">The sequence shown here is derived from an EMBL/GenBank/DDBJ whole genome shotgun (WGS) entry which is preliminary data.</text>
</comment>
<keyword evidence="17" id="KW-1185">Reference proteome</keyword>
<evidence type="ECO:0000313" key="17">
    <source>
        <dbReference type="Proteomes" id="UP000265515"/>
    </source>
</evidence>
<dbReference type="PROSITE" id="PS00518">
    <property type="entry name" value="ZF_RING_1"/>
    <property type="match status" value="1"/>
</dbReference>
<evidence type="ECO:0000256" key="2">
    <source>
        <dbReference type="ARBA" id="ARBA00014068"/>
    </source>
</evidence>
<evidence type="ECO:0000256" key="14">
    <source>
        <dbReference type="SAM" id="Phobius"/>
    </source>
</evidence>
<name>A0A388JP16_CHABU</name>
<comment type="subcellular location">
    <subcellularLocation>
        <location evidence="1">Endoplasmic reticulum membrane</location>
        <topology evidence="1">Multi-pass membrane protein</topology>
    </subcellularLocation>
</comment>
<dbReference type="GO" id="GO:0008270">
    <property type="term" value="F:zinc ion binding"/>
    <property type="evidence" value="ECO:0007669"/>
    <property type="project" value="UniProtKB-KW"/>
</dbReference>
<dbReference type="PANTHER" id="PTHR22894">
    <property type="entry name" value="RING-TYPE DOMAIN-CONTAINING PROTEIN"/>
    <property type="match status" value="1"/>
</dbReference>
<evidence type="ECO:0000256" key="6">
    <source>
        <dbReference type="ARBA" id="ARBA00022824"/>
    </source>
</evidence>
<dbReference type="STRING" id="69332.A0A388JP16"/>
<protein>
    <recommendedName>
        <fullName evidence="2">E3 ubiquitin-protein ligase RNF170</fullName>
    </recommendedName>
    <alternativeName>
        <fullName evidence="11">RING finger protein 170</fullName>
    </alternativeName>
    <alternativeName>
        <fullName evidence="10">RING-type E3 ubiquitin transferase RNF170</fullName>
    </alternativeName>
</protein>
<evidence type="ECO:0000256" key="7">
    <source>
        <dbReference type="ARBA" id="ARBA00022833"/>
    </source>
</evidence>
<keyword evidence="8 14" id="KW-1133">Transmembrane helix</keyword>
<evidence type="ECO:0000256" key="9">
    <source>
        <dbReference type="ARBA" id="ARBA00023136"/>
    </source>
</evidence>
<evidence type="ECO:0000256" key="13">
    <source>
        <dbReference type="SAM" id="MobiDB-lite"/>
    </source>
</evidence>
<dbReference type="OMA" id="PANDVCA"/>
<dbReference type="SUPFAM" id="SSF57850">
    <property type="entry name" value="RING/U-box"/>
    <property type="match status" value="1"/>
</dbReference>
<evidence type="ECO:0000259" key="15">
    <source>
        <dbReference type="PROSITE" id="PS50089"/>
    </source>
</evidence>
<evidence type="ECO:0000256" key="8">
    <source>
        <dbReference type="ARBA" id="ARBA00022989"/>
    </source>
</evidence>
<dbReference type="GO" id="GO:0005789">
    <property type="term" value="C:endoplasmic reticulum membrane"/>
    <property type="evidence" value="ECO:0007669"/>
    <property type="project" value="UniProtKB-SubCell"/>
</dbReference>
<evidence type="ECO:0000256" key="3">
    <source>
        <dbReference type="ARBA" id="ARBA00022692"/>
    </source>
</evidence>
<feature type="transmembrane region" description="Helical" evidence="14">
    <location>
        <begin position="261"/>
        <end position="278"/>
    </location>
</feature>
<dbReference type="PANTHER" id="PTHR22894:SF5">
    <property type="entry name" value="RING-TYPE DOMAIN-CONTAINING PROTEIN"/>
    <property type="match status" value="1"/>
</dbReference>
<dbReference type="SMART" id="SM00184">
    <property type="entry name" value="RING"/>
    <property type="match status" value="1"/>
</dbReference>
<dbReference type="CDD" id="cd16539">
    <property type="entry name" value="RING-HC_RNF113A_B"/>
    <property type="match status" value="1"/>
</dbReference>
<feature type="region of interest" description="Disordered" evidence="13">
    <location>
        <begin position="1"/>
        <end position="23"/>
    </location>
</feature>
<dbReference type="PROSITE" id="PS50089">
    <property type="entry name" value="ZF_RING_2"/>
    <property type="match status" value="1"/>
</dbReference>
<reference evidence="16 17" key="1">
    <citation type="journal article" date="2018" name="Cell">
        <title>The Chara Genome: Secondary Complexity and Implications for Plant Terrestrialization.</title>
        <authorList>
            <person name="Nishiyama T."/>
            <person name="Sakayama H."/>
            <person name="Vries J.D."/>
            <person name="Buschmann H."/>
            <person name="Saint-Marcoux D."/>
            <person name="Ullrich K.K."/>
            <person name="Haas F.B."/>
            <person name="Vanderstraeten L."/>
            <person name="Becker D."/>
            <person name="Lang D."/>
            <person name="Vosolsobe S."/>
            <person name="Rombauts S."/>
            <person name="Wilhelmsson P.K.I."/>
            <person name="Janitza P."/>
            <person name="Kern R."/>
            <person name="Heyl A."/>
            <person name="Rumpler F."/>
            <person name="Villalobos L.I.A.C."/>
            <person name="Clay J.M."/>
            <person name="Skokan R."/>
            <person name="Toyoda A."/>
            <person name="Suzuki Y."/>
            <person name="Kagoshima H."/>
            <person name="Schijlen E."/>
            <person name="Tajeshwar N."/>
            <person name="Catarino B."/>
            <person name="Hetherington A.J."/>
            <person name="Saltykova A."/>
            <person name="Bonnot C."/>
            <person name="Breuninger H."/>
            <person name="Symeonidi A."/>
            <person name="Radhakrishnan G.V."/>
            <person name="Van Nieuwerburgh F."/>
            <person name="Deforce D."/>
            <person name="Chang C."/>
            <person name="Karol K.G."/>
            <person name="Hedrich R."/>
            <person name="Ulvskov P."/>
            <person name="Glockner G."/>
            <person name="Delwiche C.F."/>
            <person name="Petrasek J."/>
            <person name="Van de Peer Y."/>
            <person name="Friml J."/>
            <person name="Beilby M."/>
            <person name="Dolan L."/>
            <person name="Kohara Y."/>
            <person name="Sugano S."/>
            <person name="Fujiyama A."/>
            <person name="Delaux P.-M."/>
            <person name="Quint M."/>
            <person name="TheiBen G."/>
            <person name="Hagemann M."/>
            <person name="Harholt J."/>
            <person name="Dunand C."/>
            <person name="Zachgo S."/>
            <person name="Langdale J."/>
            <person name="Maumus F."/>
            <person name="Straeten D.V.D."/>
            <person name="Gould S.B."/>
            <person name="Rensing S.A."/>
        </authorList>
    </citation>
    <scope>NUCLEOTIDE SEQUENCE [LARGE SCALE GENOMIC DNA]</scope>
    <source>
        <strain evidence="16 17">S276</strain>
    </source>
</reference>
<dbReference type="InterPro" id="IPR010652">
    <property type="entry name" value="DUF1232"/>
</dbReference>
<feature type="domain" description="RING-type" evidence="15">
    <location>
        <begin position="145"/>
        <end position="188"/>
    </location>
</feature>
<keyword evidence="3 14" id="KW-0812">Transmembrane</keyword>
<keyword evidence="6" id="KW-0256">Endoplasmic reticulum</keyword>
<dbReference type="Gene3D" id="3.30.40.10">
    <property type="entry name" value="Zinc/RING finger domain, C3HC4 (zinc finger)"/>
    <property type="match status" value="1"/>
</dbReference>
<evidence type="ECO:0000256" key="5">
    <source>
        <dbReference type="ARBA" id="ARBA00022771"/>
    </source>
</evidence>
<dbReference type="OrthoDB" id="9049620at2759"/>
<dbReference type="InterPro" id="IPR038896">
    <property type="entry name" value="RNF170"/>
</dbReference>
<sequence length="320" mass="35656">MPVVEGTSAAKLRSREPSKGVQRLAQIGTRSDCLESSDPGRARALGALATNRVPVRIIEQGVVGVGQWLIALCTTLWRSPGERRLVADANEEAETAETSHARAQSNGNEALRHPPRGARERRGPNVEDRERRQSSVDVPPANDVCAICREWFVVPVQANCGHWFCGECILRAWRHASLLQPCPCPICRRVINLLIVSQSAFQSPLSPHNQQVIHDVSAYNGRFGGGPISIWQRIRDMPLLLQRLMWELWDPHRALRLLNNARILGCLIISIMYTLLPFDIIPEGILGILGLLDDALVLLFFGFQLSIVYRNMLLQQGPAH</sequence>
<dbReference type="GO" id="GO:0061630">
    <property type="term" value="F:ubiquitin protein ligase activity"/>
    <property type="evidence" value="ECO:0007669"/>
    <property type="project" value="InterPro"/>
</dbReference>
<accession>A0A388JP16</accession>
<evidence type="ECO:0000313" key="16">
    <source>
        <dbReference type="EMBL" id="GBG59521.1"/>
    </source>
</evidence>
<dbReference type="Gramene" id="GBG59521">
    <property type="protein sequence ID" value="GBG59521"/>
    <property type="gene ID" value="CBR_g38544"/>
</dbReference>
<gene>
    <name evidence="16" type="ORF">CBR_g38544</name>
</gene>